<dbReference type="Gene3D" id="3.40.630.30">
    <property type="match status" value="1"/>
</dbReference>
<dbReference type="EMBL" id="AP026866">
    <property type="protein sequence ID" value="BDS05305.1"/>
    <property type="molecule type" value="Genomic_DNA"/>
</dbReference>
<evidence type="ECO:0000313" key="2">
    <source>
        <dbReference type="EMBL" id="BDS05305.1"/>
    </source>
</evidence>
<sequence>MKITTLKQTLPEDQISPEFLQTIKNRGRFIKRPAQQADAKSVQLTPVSNREEFAALQSEWDAFILKTQSPSPFLNWDYLDVWWETYGDRGFDNKLYIARDSNGTLIGAAPLMISQKGAFPGARSKFRHLAIMGGVGDLLGECLELPALPGYEVALGEATAKLILEKFRGQWDVLYFYLVPHDSRSTNTMLRNLAKAGIGIKTVSSEKSPYLPINGSWDDACNERSKKTRDKIRKAYTSPRGKHKHKRLIVGQDIEFEKAYEELVRLSEARWGSDEIQAFHTPGFIDFHWKLAPRYLKDGRMFFGLIEIDGKIVGAVYDFIFNNSKWTYQMPWDPAYKNASVGVILNYWAMAHAHEAKLEAVEFLPGESGFKDRWAKYHRVFNIYEAACPRSMGGTLFSLARGIDRLLNQKEKPVTVLSHE</sequence>
<organism evidence="2">
    <name type="scientific">Oceaniferula spumae</name>
    <dbReference type="NCBI Taxonomy" id="2979115"/>
    <lineage>
        <taxon>Bacteria</taxon>
        <taxon>Pseudomonadati</taxon>
        <taxon>Verrucomicrobiota</taxon>
        <taxon>Verrucomicrobiia</taxon>
        <taxon>Verrucomicrobiales</taxon>
        <taxon>Verrucomicrobiaceae</taxon>
        <taxon>Oceaniferula</taxon>
    </lineage>
</organism>
<proteinExistence type="predicted"/>
<protein>
    <recommendedName>
        <fullName evidence="1">N-acetyltransferase domain-containing protein</fullName>
    </recommendedName>
</protein>
<evidence type="ECO:0000259" key="1">
    <source>
        <dbReference type="PROSITE" id="PS51186"/>
    </source>
</evidence>
<dbReference type="PROSITE" id="PS51186">
    <property type="entry name" value="GNAT"/>
    <property type="match status" value="1"/>
</dbReference>
<dbReference type="AlphaFoldDB" id="A0AAT9FH56"/>
<name>A0AAT9FH56_9BACT</name>
<dbReference type="GO" id="GO:0016747">
    <property type="term" value="F:acyltransferase activity, transferring groups other than amino-acyl groups"/>
    <property type="evidence" value="ECO:0007669"/>
    <property type="project" value="InterPro"/>
</dbReference>
<dbReference type="Pfam" id="PF13480">
    <property type="entry name" value="Acetyltransf_6"/>
    <property type="match status" value="1"/>
</dbReference>
<dbReference type="SUPFAM" id="SSF55729">
    <property type="entry name" value="Acyl-CoA N-acyltransferases (Nat)"/>
    <property type="match status" value="1"/>
</dbReference>
<feature type="domain" description="N-acetyltransferase" evidence="1">
    <location>
        <begin position="264"/>
        <end position="413"/>
    </location>
</feature>
<dbReference type="InterPro" id="IPR000182">
    <property type="entry name" value="GNAT_dom"/>
</dbReference>
<gene>
    <name evidence="2" type="ORF">NT6N_03450</name>
</gene>
<accession>A0AAT9FH56</accession>
<dbReference type="InterPro" id="IPR038740">
    <property type="entry name" value="BioF2-like_GNAT_dom"/>
</dbReference>
<reference evidence="2" key="1">
    <citation type="submission" date="2024-07" db="EMBL/GenBank/DDBJ databases">
        <title>Complete genome sequence of Verrucomicrobiaceae bacterium NT6N.</title>
        <authorList>
            <person name="Huang C."/>
            <person name="Takami H."/>
            <person name="Hamasaki K."/>
        </authorList>
    </citation>
    <scope>NUCLEOTIDE SEQUENCE</scope>
    <source>
        <strain evidence="2">NT6N</strain>
    </source>
</reference>
<dbReference type="KEGG" id="osu:NT6N_03450"/>
<dbReference type="InterPro" id="IPR016181">
    <property type="entry name" value="Acyl_CoA_acyltransferase"/>
</dbReference>